<keyword evidence="5" id="KW-0539">Nucleus</keyword>
<dbReference type="PANTHER" id="PTHR12225">
    <property type="entry name" value="ADHESION REGULATING MOLECULE 1 110 KDA CELL MEMBRANE GLYCOPROTEIN"/>
    <property type="match status" value="1"/>
</dbReference>
<evidence type="ECO:0000313" key="8">
    <source>
        <dbReference type="EMBL" id="KAL1885542.1"/>
    </source>
</evidence>
<evidence type="ECO:0000259" key="7">
    <source>
        <dbReference type="PROSITE" id="PS51917"/>
    </source>
</evidence>
<dbReference type="Gene3D" id="2.30.29.70">
    <property type="entry name" value="Proteasomal ubiquitin receptor Rpn13/ADRM1"/>
    <property type="match status" value="1"/>
</dbReference>
<evidence type="ECO:0000256" key="3">
    <source>
        <dbReference type="ARBA" id="ARBA00022490"/>
    </source>
</evidence>
<sequence>MSIEPIITFKAGICDLDTSANPPRVKPKTTPGYIYLYSEDELIHFCWRPRSAPLTEPELDLVMVPSDGSFTPYKQSTTNGRIFVLKFSSSSQRYLFWLQSKSQHERGNPSYFSPRDLKLGEIVHTLLQGEEVDVSQEIANLPSGPGGGDDDETMEDVEGVDHDPSHNHGGSSGGAGMDATGGDIREEGQESREGGADGGRAATASSDPSQVVQEFLRSLQGGQGSRAEDPERPFTTLPDLLPPSTTIPLIESADQKLADHLLSFLPPALLLLAQDIDDVSAVDTNPETAQAALQSLDLSQKKDILRRVLRSPQFTQSLGSLTVALRDGGLPSISEALKIPVENGGFMRRGGVPLGGGDAVEAFLEGIRRQVKEKDSMETD</sequence>
<keyword evidence="9" id="KW-1185">Reference proteome</keyword>
<evidence type="ECO:0000256" key="6">
    <source>
        <dbReference type="SAM" id="MobiDB-lite"/>
    </source>
</evidence>
<accession>A0ABR3YB99</accession>
<proteinExistence type="predicted"/>
<dbReference type="InterPro" id="IPR032368">
    <property type="entry name" value="RPN13_DEUBAD"/>
</dbReference>
<dbReference type="InterPro" id="IPR044868">
    <property type="entry name" value="Rpn13/ADRM1_Pru"/>
</dbReference>
<evidence type="ECO:0000256" key="5">
    <source>
        <dbReference type="ARBA" id="ARBA00023242"/>
    </source>
</evidence>
<evidence type="ECO:0000313" key="9">
    <source>
        <dbReference type="Proteomes" id="UP001583193"/>
    </source>
</evidence>
<reference evidence="8 9" key="1">
    <citation type="journal article" date="2024" name="IMA Fungus">
        <title>IMA Genome - F19 : A genome assembly and annotation guide to empower mycologists, including annotated draft genome sequences of Ceratocystis pirilliformis, Diaporthe australafricana, Fusarium ophioides, Paecilomyces lecythidis, and Sporothrix stenoceras.</title>
        <authorList>
            <person name="Aylward J."/>
            <person name="Wilson A.M."/>
            <person name="Visagie C.M."/>
            <person name="Spraker J."/>
            <person name="Barnes I."/>
            <person name="Buitendag C."/>
            <person name="Ceriani C."/>
            <person name="Del Mar Angel L."/>
            <person name="du Plessis D."/>
            <person name="Fuchs T."/>
            <person name="Gasser K."/>
            <person name="Kramer D."/>
            <person name="Li W."/>
            <person name="Munsamy K."/>
            <person name="Piso A."/>
            <person name="Price J.L."/>
            <person name="Sonnekus B."/>
            <person name="Thomas C."/>
            <person name="van der Nest A."/>
            <person name="van Dijk A."/>
            <person name="van Heerden A."/>
            <person name="van Vuuren N."/>
            <person name="Yilmaz N."/>
            <person name="Duong T.A."/>
            <person name="van der Merwe N.A."/>
            <person name="Wingfield M.J."/>
            <person name="Wingfield B.D."/>
        </authorList>
    </citation>
    <scope>NUCLEOTIDE SEQUENCE [LARGE SCALE GENOMIC DNA]</scope>
    <source>
        <strain evidence="8 9">CMW 18167</strain>
    </source>
</reference>
<dbReference type="Gene3D" id="1.10.2020.20">
    <property type="match status" value="1"/>
</dbReference>
<evidence type="ECO:0000256" key="2">
    <source>
        <dbReference type="ARBA" id="ARBA00004496"/>
    </source>
</evidence>
<protein>
    <recommendedName>
        <fullName evidence="7">Pru domain-containing protein</fullName>
    </recommendedName>
</protein>
<dbReference type="PROSITE" id="PS51917">
    <property type="entry name" value="PRU"/>
    <property type="match status" value="1"/>
</dbReference>
<feature type="region of interest" description="Disordered" evidence="6">
    <location>
        <begin position="138"/>
        <end position="241"/>
    </location>
</feature>
<keyword evidence="3" id="KW-0963">Cytoplasm</keyword>
<dbReference type="Proteomes" id="UP001583193">
    <property type="component" value="Unassembled WGS sequence"/>
</dbReference>
<dbReference type="Pfam" id="PF04683">
    <property type="entry name" value="Rpn13_ADRM1_Pru"/>
    <property type="match status" value="1"/>
</dbReference>
<dbReference type="InterPro" id="IPR038633">
    <property type="entry name" value="Rpn13/ADRM1_Pru_sf"/>
</dbReference>
<feature type="compositionally biased region" description="Basic and acidic residues" evidence="6">
    <location>
        <begin position="183"/>
        <end position="195"/>
    </location>
</feature>
<name>A0ABR3YB99_9EURO</name>
<gene>
    <name evidence="8" type="ORF">Plec18167_001036</name>
</gene>
<feature type="domain" description="Pru" evidence="7">
    <location>
        <begin position="1"/>
        <end position="130"/>
    </location>
</feature>
<feature type="compositionally biased region" description="Polar residues" evidence="6">
    <location>
        <begin position="203"/>
        <end position="212"/>
    </location>
</feature>
<evidence type="ECO:0000256" key="1">
    <source>
        <dbReference type="ARBA" id="ARBA00004123"/>
    </source>
</evidence>
<comment type="caution">
    <text evidence="8">The sequence shown here is derived from an EMBL/GenBank/DDBJ whole genome shotgun (WGS) entry which is preliminary data.</text>
</comment>
<dbReference type="EMBL" id="JAVDPF010000002">
    <property type="protein sequence ID" value="KAL1885542.1"/>
    <property type="molecule type" value="Genomic_DNA"/>
</dbReference>
<comment type="subcellular location">
    <subcellularLocation>
        <location evidence="2">Cytoplasm</location>
    </subcellularLocation>
    <subcellularLocation>
        <location evidence="1">Nucleus</location>
    </subcellularLocation>
</comment>
<dbReference type="Pfam" id="PF16550">
    <property type="entry name" value="RPN13_C"/>
    <property type="match status" value="1"/>
</dbReference>
<feature type="compositionally biased region" description="Acidic residues" evidence="6">
    <location>
        <begin position="148"/>
        <end position="158"/>
    </location>
</feature>
<dbReference type="PANTHER" id="PTHR12225:SF0">
    <property type="entry name" value="PROTEASOMAL UBIQUITIN RECEPTOR ADRM1"/>
    <property type="match status" value="1"/>
</dbReference>
<evidence type="ECO:0000256" key="4">
    <source>
        <dbReference type="ARBA" id="ARBA00022942"/>
    </source>
</evidence>
<organism evidence="8 9">
    <name type="scientific">Paecilomyces lecythidis</name>
    <dbReference type="NCBI Taxonomy" id="3004212"/>
    <lineage>
        <taxon>Eukaryota</taxon>
        <taxon>Fungi</taxon>
        <taxon>Dikarya</taxon>
        <taxon>Ascomycota</taxon>
        <taxon>Pezizomycotina</taxon>
        <taxon>Eurotiomycetes</taxon>
        <taxon>Eurotiomycetidae</taxon>
        <taxon>Eurotiales</taxon>
        <taxon>Thermoascaceae</taxon>
        <taxon>Paecilomyces</taxon>
    </lineage>
</organism>
<keyword evidence="4" id="KW-0647">Proteasome</keyword>
<dbReference type="InterPro" id="IPR006773">
    <property type="entry name" value="Rpn13/ADRM1"/>
</dbReference>
<dbReference type="InterPro" id="IPR038108">
    <property type="entry name" value="RPN13_DEUBAD_sf"/>
</dbReference>